<protein>
    <submittedName>
        <fullName evidence="2">Uncharacterized protein</fullName>
    </submittedName>
</protein>
<gene>
    <name evidence="2" type="ORF">MIND_00275100</name>
</gene>
<feature type="compositionally biased region" description="Low complexity" evidence="1">
    <location>
        <begin position="164"/>
        <end position="175"/>
    </location>
</feature>
<organism evidence="2 3">
    <name type="scientific">Mycena indigotica</name>
    <dbReference type="NCBI Taxonomy" id="2126181"/>
    <lineage>
        <taxon>Eukaryota</taxon>
        <taxon>Fungi</taxon>
        <taxon>Dikarya</taxon>
        <taxon>Basidiomycota</taxon>
        <taxon>Agaricomycotina</taxon>
        <taxon>Agaricomycetes</taxon>
        <taxon>Agaricomycetidae</taxon>
        <taxon>Agaricales</taxon>
        <taxon>Marasmiineae</taxon>
        <taxon>Mycenaceae</taxon>
        <taxon>Mycena</taxon>
    </lineage>
</organism>
<comment type="caution">
    <text evidence="2">The sequence shown here is derived from an EMBL/GenBank/DDBJ whole genome shotgun (WGS) entry which is preliminary data.</text>
</comment>
<keyword evidence="3" id="KW-1185">Reference proteome</keyword>
<reference evidence="2" key="1">
    <citation type="submission" date="2020-05" db="EMBL/GenBank/DDBJ databases">
        <title>Mycena genomes resolve the evolution of fungal bioluminescence.</title>
        <authorList>
            <person name="Tsai I.J."/>
        </authorList>
    </citation>
    <scope>NUCLEOTIDE SEQUENCE</scope>
    <source>
        <strain evidence="2">171206Taipei</strain>
    </source>
</reference>
<feature type="compositionally biased region" description="Polar residues" evidence="1">
    <location>
        <begin position="101"/>
        <end position="137"/>
    </location>
</feature>
<name>A0A8H6TB36_9AGAR</name>
<dbReference type="Proteomes" id="UP000636479">
    <property type="component" value="Unassembled WGS sequence"/>
</dbReference>
<feature type="region of interest" description="Disordered" evidence="1">
    <location>
        <begin position="400"/>
        <end position="423"/>
    </location>
</feature>
<feature type="region of interest" description="Disordered" evidence="1">
    <location>
        <begin position="51"/>
        <end position="184"/>
    </location>
</feature>
<evidence type="ECO:0000313" key="2">
    <source>
        <dbReference type="EMBL" id="KAF7312610.1"/>
    </source>
</evidence>
<sequence>MPPHYLPDSLFPSNNGTALIDGEDLYSSSTNGDSRLGVGRGQPILRAVSLSRKPAGPPHVVGRRRSRSDAKSSTATLLQSMPEGSIDNSTDGRSHRKQMTAPYQLTLQIPATPTVSSSRYLTPGSWHNSPRSPGNAWSSFSSPSSTSSRSRGLTHARLPELTYSPSHDGGPSPSHNEPTAFGDGLSPVITINDVTADGSTALLEPLTELNLKGFPSPSREEHTDGLQTWANRVVSTTPNINIPYSPYSPHPRFQEDNDSDGLHPFSNTILAAEHNNGDGLPFFPSSPFPGYSPFSSWPQYLDLSPSPHSSSTSIPLVLPVSDHSIAVPITQLTEENHTPHVQTESSHGFANQSSPSISTLYSPHVEAKAAPPRAHQHVFFARFPFNDEFISQSDNLSFLQFPSVNPGDPPPNDRRPHSPHSRV</sequence>
<evidence type="ECO:0000256" key="1">
    <source>
        <dbReference type="SAM" id="MobiDB-lite"/>
    </source>
</evidence>
<feature type="compositionally biased region" description="Low complexity" evidence="1">
    <location>
        <begin position="138"/>
        <end position="150"/>
    </location>
</feature>
<accession>A0A8H6TB36</accession>
<dbReference type="RefSeq" id="XP_037224718.1">
    <property type="nucleotide sequence ID" value="XM_037359623.1"/>
</dbReference>
<dbReference type="GeneID" id="59342139"/>
<dbReference type="AlphaFoldDB" id="A0A8H6TB36"/>
<proteinExistence type="predicted"/>
<evidence type="ECO:0000313" key="3">
    <source>
        <dbReference type="Proteomes" id="UP000636479"/>
    </source>
</evidence>
<dbReference type="EMBL" id="JACAZF010000002">
    <property type="protein sequence ID" value="KAF7312610.1"/>
    <property type="molecule type" value="Genomic_DNA"/>
</dbReference>